<dbReference type="Gene3D" id="3.40.50.300">
    <property type="entry name" value="P-loop containing nucleotide triphosphate hydrolases"/>
    <property type="match status" value="2"/>
</dbReference>
<comment type="subcellular location">
    <subcellularLocation>
        <location evidence="1">Membrane</location>
        <topology evidence="1">Multi-pass membrane protein</topology>
    </subcellularLocation>
</comment>
<dbReference type="GO" id="GO:0016887">
    <property type="term" value="F:ATP hydrolysis activity"/>
    <property type="evidence" value="ECO:0007669"/>
    <property type="project" value="InterPro"/>
</dbReference>
<feature type="coiled-coil region" evidence="8">
    <location>
        <begin position="320"/>
        <end position="350"/>
    </location>
</feature>
<protein>
    <recommendedName>
        <fullName evidence="14">Multidrug resistance-associated protein lethal(2)03659</fullName>
    </recommendedName>
</protein>
<feature type="transmembrane region" description="Helical" evidence="9">
    <location>
        <begin position="368"/>
        <end position="384"/>
    </location>
</feature>
<dbReference type="EMBL" id="JABDTM020023735">
    <property type="protein sequence ID" value="KAH0814948.1"/>
    <property type="molecule type" value="Genomic_DNA"/>
</dbReference>
<dbReference type="InterPro" id="IPR003593">
    <property type="entry name" value="AAA+_ATPase"/>
</dbReference>
<gene>
    <name evidence="12" type="ORF">GEV33_007843</name>
</gene>
<dbReference type="GO" id="GO:0003676">
    <property type="term" value="F:nucleic acid binding"/>
    <property type="evidence" value="ECO:0007669"/>
    <property type="project" value="InterPro"/>
</dbReference>
<evidence type="ECO:0000256" key="8">
    <source>
        <dbReference type="SAM" id="Coils"/>
    </source>
</evidence>
<keyword evidence="4" id="KW-0547">Nucleotide-binding</keyword>
<reference evidence="12" key="1">
    <citation type="journal article" date="2020" name="J Insects Food Feed">
        <title>The yellow mealworm (Tenebrio molitor) genome: a resource for the emerging insects as food and feed industry.</title>
        <authorList>
            <person name="Eriksson T."/>
            <person name="Andere A."/>
            <person name="Kelstrup H."/>
            <person name="Emery V."/>
            <person name="Picard C."/>
        </authorList>
    </citation>
    <scope>NUCLEOTIDE SEQUENCE</scope>
    <source>
        <strain evidence="12">Stoneville</strain>
        <tissue evidence="12">Whole head</tissue>
    </source>
</reference>
<dbReference type="GO" id="GO:0016020">
    <property type="term" value="C:membrane"/>
    <property type="evidence" value="ECO:0007669"/>
    <property type="project" value="UniProtKB-SubCell"/>
</dbReference>
<dbReference type="PROSITE" id="PS00211">
    <property type="entry name" value="ABC_TRANSPORTER_1"/>
    <property type="match status" value="1"/>
</dbReference>
<dbReference type="InterPro" id="IPR036640">
    <property type="entry name" value="ABC1_TM_sf"/>
</dbReference>
<dbReference type="GO" id="GO:0005524">
    <property type="term" value="F:ATP binding"/>
    <property type="evidence" value="ECO:0007669"/>
    <property type="project" value="UniProtKB-KW"/>
</dbReference>
<dbReference type="PROSITE" id="PS50893">
    <property type="entry name" value="ABC_TRANSPORTER_2"/>
    <property type="match status" value="2"/>
</dbReference>
<evidence type="ECO:0000256" key="3">
    <source>
        <dbReference type="ARBA" id="ARBA00022692"/>
    </source>
</evidence>
<keyword evidence="2" id="KW-0813">Transport</keyword>
<evidence type="ECO:0000259" key="11">
    <source>
        <dbReference type="PROSITE" id="PS50929"/>
    </source>
</evidence>
<dbReference type="InterPro" id="IPR027417">
    <property type="entry name" value="P-loop_NTPase"/>
</dbReference>
<keyword evidence="3 9" id="KW-0812">Transmembrane</keyword>
<dbReference type="PANTHER" id="PTHR24223">
    <property type="entry name" value="ATP-BINDING CASSETTE SUB-FAMILY C"/>
    <property type="match status" value="1"/>
</dbReference>
<name>A0A8J6HIE7_TENMO</name>
<evidence type="ECO:0000256" key="6">
    <source>
        <dbReference type="ARBA" id="ARBA00022989"/>
    </source>
</evidence>
<dbReference type="InterPro" id="IPR036397">
    <property type="entry name" value="RNaseH_sf"/>
</dbReference>
<comment type="caution">
    <text evidence="12">The sequence shown here is derived from an EMBL/GenBank/DDBJ whole genome shotgun (WGS) entry which is preliminary data.</text>
</comment>
<dbReference type="FunFam" id="3.40.50.300:FF:000163">
    <property type="entry name" value="Multidrug resistance-associated protein member 4"/>
    <property type="match status" value="1"/>
</dbReference>
<sequence length="795" mass="89875">MRNLAHGYFQQDGSTVHTTRETLGYLWHFEDRLISRDLWPARSPDLKPLDYYLFPHLTNTVFKGPVHTIDDLKIRIKEKCERATPGTLVLVFENMKRRRTAAETLVSLGDSWTFFKEEAPVSSRGVSTSGWRMQFSSFLGGSATPRGDGVHATGGPHRVFTPSRPFSALFQPQNLTCLDSAFVPLTWSFLTKTLLPDRARGVRKLERLQGGDGLIIADRGTNLSKGQQCRINLARAVYRESEIYLLEGCLSNVDVLVADYIFEKCIKQFLNDKLVILVTQNPKHISQADSVIILSDQTAKLAPVSAVTFPPDLCNTMGNVKESENKITGEEEEEDELHETMNLLAETQLDKNIYQEIVEDGRIKFQKYVSYGFVQVVGIAVFLGTINRTFLVFALVLRVLPVLTVIFIIRTGRALKRVEISSRSSLIGRVSATPEGLPTIRSANMQNTIVKEFDRHLDLYTSASYLYWCWLRTVVFILQLYFVVYTMIIVIAVLSIDEDISAAHVGLVLSQLIIFQKGFDTGLVRGVKLEAEMIAVERILEYTRQKIEYKGGVAVEHWPQQHQIKFANVSLSYNREDFVLRDLNFTVEPQETVAIVGRTAAGKSSIISMILRLHKFEGKIFIDGVDITTLPLDTLRANISVISQDPVLFTGTVRENIDLNGKYTDHVIWNALRIVNLDELFPNLDHRISGADLNLSLGQKQLLCLARVIICNNKIVIMDEATTNVDRKTEILIHNIVQEEFASCTVILITHKLDYVLEYDKVMVLDGGSIIEFDRPSVLLKNQNGLFYKMYKKVT</sequence>
<keyword evidence="6 9" id="KW-1133">Transmembrane helix</keyword>
<dbReference type="SMART" id="SM00382">
    <property type="entry name" value="AAA"/>
    <property type="match status" value="1"/>
</dbReference>
<accession>A0A8J6HIE7</accession>
<evidence type="ECO:0000313" key="12">
    <source>
        <dbReference type="EMBL" id="KAH0814948.1"/>
    </source>
</evidence>
<evidence type="ECO:0008006" key="14">
    <source>
        <dbReference type="Google" id="ProtNLM"/>
    </source>
</evidence>
<dbReference type="SUPFAM" id="SSF90123">
    <property type="entry name" value="ABC transporter transmembrane region"/>
    <property type="match status" value="1"/>
</dbReference>
<evidence type="ECO:0000256" key="1">
    <source>
        <dbReference type="ARBA" id="ARBA00004141"/>
    </source>
</evidence>
<evidence type="ECO:0000256" key="2">
    <source>
        <dbReference type="ARBA" id="ARBA00022448"/>
    </source>
</evidence>
<keyword evidence="7 9" id="KW-0472">Membrane</keyword>
<dbReference type="Gene3D" id="3.30.420.10">
    <property type="entry name" value="Ribonuclease H-like superfamily/Ribonuclease H"/>
    <property type="match status" value="1"/>
</dbReference>
<feature type="domain" description="ABC transporter" evidence="10">
    <location>
        <begin position="564"/>
        <end position="792"/>
    </location>
</feature>
<keyword evidence="5" id="KW-0067">ATP-binding</keyword>
<feature type="transmembrane region" description="Helical" evidence="9">
    <location>
        <begin position="465"/>
        <end position="494"/>
    </location>
</feature>
<evidence type="ECO:0000256" key="7">
    <source>
        <dbReference type="ARBA" id="ARBA00023136"/>
    </source>
</evidence>
<dbReference type="InterPro" id="IPR050173">
    <property type="entry name" value="ABC_transporter_C-like"/>
</dbReference>
<keyword evidence="8" id="KW-0175">Coiled coil</keyword>
<evidence type="ECO:0000259" key="10">
    <source>
        <dbReference type="PROSITE" id="PS50893"/>
    </source>
</evidence>
<evidence type="ECO:0000256" key="4">
    <source>
        <dbReference type="ARBA" id="ARBA00022741"/>
    </source>
</evidence>
<dbReference type="SUPFAM" id="SSF52540">
    <property type="entry name" value="P-loop containing nucleoside triphosphate hydrolases"/>
    <property type="match status" value="2"/>
</dbReference>
<dbReference type="InterPro" id="IPR017871">
    <property type="entry name" value="ABC_transporter-like_CS"/>
</dbReference>
<evidence type="ECO:0000256" key="5">
    <source>
        <dbReference type="ARBA" id="ARBA00022840"/>
    </source>
</evidence>
<feature type="domain" description="ABC transporter" evidence="10">
    <location>
        <begin position="90"/>
        <end position="321"/>
    </location>
</feature>
<organism evidence="12 13">
    <name type="scientific">Tenebrio molitor</name>
    <name type="common">Yellow mealworm beetle</name>
    <dbReference type="NCBI Taxonomy" id="7067"/>
    <lineage>
        <taxon>Eukaryota</taxon>
        <taxon>Metazoa</taxon>
        <taxon>Ecdysozoa</taxon>
        <taxon>Arthropoda</taxon>
        <taxon>Hexapoda</taxon>
        <taxon>Insecta</taxon>
        <taxon>Pterygota</taxon>
        <taxon>Neoptera</taxon>
        <taxon>Endopterygota</taxon>
        <taxon>Coleoptera</taxon>
        <taxon>Polyphaga</taxon>
        <taxon>Cucujiformia</taxon>
        <taxon>Tenebrionidae</taxon>
        <taxon>Tenebrio</taxon>
    </lineage>
</organism>
<dbReference type="PROSITE" id="PS50929">
    <property type="entry name" value="ABC_TM1F"/>
    <property type="match status" value="1"/>
</dbReference>
<feature type="domain" description="ABC transmembrane type-1" evidence="11">
    <location>
        <begin position="372"/>
        <end position="516"/>
    </location>
</feature>
<proteinExistence type="predicted"/>
<reference evidence="12" key="2">
    <citation type="submission" date="2021-08" db="EMBL/GenBank/DDBJ databases">
        <authorList>
            <person name="Eriksson T."/>
        </authorList>
    </citation>
    <scope>NUCLEOTIDE SEQUENCE</scope>
    <source>
        <strain evidence="12">Stoneville</strain>
        <tissue evidence="12">Whole head</tissue>
    </source>
</reference>
<dbReference type="InterPro" id="IPR011527">
    <property type="entry name" value="ABC1_TM_dom"/>
</dbReference>
<dbReference type="GO" id="GO:0140359">
    <property type="term" value="F:ABC-type transporter activity"/>
    <property type="evidence" value="ECO:0007669"/>
    <property type="project" value="InterPro"/>
</dbReference>
<dbReference type="InterPro" id="IPR003439">
    <property type="entry name" value="ABC_transporter-like_ATP-bd"/>
</dbReference>
<dbReference type="PANTHER" id="PTHR24223:SF448">
    <property type="entry name" value="FI20146P1-RELATED"/>
    <property type="match status" value="1"/>
</dbReference>
<feature type="transmembrane region" description="Helical" evidence="9">
    <location>
        <begin position="390"/>
        <end position="409"/>
    </location>
</feature>
<evidence type="ECO:0000313" key="13">
    <source>
        <dbReference type="Proteomes" id="UP000719412"/>
    </source>
</evidence>
<dbReference type="Pfam" id="PF00005">
    <property type="entry name" value="ABC_tran"/>
    <property type="match status" value="1"/>
</dbReference>
<dbReference type="AlphaFoldDB" id="A0A8J6HIE7"/>
<dbReference type="CDD" id="cd03244">
    <property type="entry name" value="ABCC_MRP_domain2"/>
    <property type="match status" value="1"/>
</dbReference>
<evidence type="ECO:0000256" key="9">
    <source>
        <dbReference type="SAM" id="Phobius"/>
    </source>
</evidence>
<dbReference type="Gene3D" id="1.20.1560.10">
    <property type="entry name" value="ABC transporter type 1, transmembrane domain"/>
    <property type="match status" value="1"/>
</dbReference>
<keyword evidence="13" id="KW-1185">Reference proteome</keyword>
<dbReference type="Proteomes" id="UP000719412">
    <property type="component" value="Unassembled WGS sequence"/>
</dbReference>